<evidence type="ECO:0000313" key="11">
    <source>
        <dbReference type="Proteomes" id="UP000177026"/>
    </source>
</evidence>
<keyword evidence="3 8" id="KW-0545">Nucleotide biosynthesis</keyword>
<dbReference type="InterPro" id="IPR039430">
    <property type="entry name" value="Thymidylate_kin-like_dom"/>
</dbReference>
<dbReference type="GO" id="GO:0006233">
    <property type="term" value="P:dTDP biosynthetic process"/>
    <property type="evidence" value="ECO:0007669"/>
    <property type="project" value="InterPro"/>
</dbReference>
<dbReference type="EMBL" id="MFZI01000069">
    <property type="protein sequence ID" value="OGK18528.1"/>
    <property type="molecule type" value="Genomic_DNA"/>
</dbReference>
<sequence>MESLQKRRGKLIVIDGGDGSGKTTQAHLLVDYLKNLKYPTKYVDFPQYYNSFHGNTVAKFLRGEFGSIDEVSPYLASLAYALDRASIKQEMDDFLRKGGTIVANRYATSSMVHQGAKFKKSGEREKFLKWLYELEYKVNRMPKEDLVIFLYVPWEIGLYLTKNKPIRHYLKGENADIQEKDLKYRQEVEKMFLEMAQSYKHWVKVDCVIDNKILPPQDIHEKIIAVLQTKKLL</sequence>
<evidence type="ECO:0000313" key="10">
    <source>
        <dbReference type="EMBL" id="OGK18528.1"/>
    </source>
</evidence>
<dbReference type="InterPro" id="IPR027417">
    <property type="entry name" value="P-loop_NTPase"/>
</dbReference>
<comment type="caution">
    <text evidence="10">The sequence shown here is derived from an EMBL/GenBank/DDBJ whole genome shotgun (WGS) entry which is preliminary data.</text>
</comment>
<evidence type="ECO:0000259" key="9">
    <source>
        <dbReference type="Pfam" id="PF02223"/>
    </source>
</evidence>
<dbReference type="InterPro" id="IPR018094">
    <property type="entry name" value="Thymidylate_kinase"/>
</dbReference>
<dbReference type="AlphaFoldDB" id="A0A1F7GHR0"/>
<evidence type="ECO:0000256" key="3">
    <source>
        <dbReference type="ARBA" id="ARBA00022727"/>
    </source>
</evidence>
<name>A0A1F7GHR0_9BACT</name>
<dbReference type="Gene3D" id="3.40.50.300">
    <property type="entry name" value="P-loop containing nucleotide triphosphate hydrolases"/>
    <property type="match status" value="1"/>
</dbReference>
<evidence type="ECO:0000256" key="6">
    <source>
        <dbReference type="ARBA" id="ARBA00022840"/>
    </source>
</evidence>
<evidence type="ECO:0000256" key="1">
    <source>
        <dbReference type="ARBA" id="ARBA00009776"/>
    </source>
</evidence>
<dbReference type="SUPFAM" id="SSF52540">
    <property type="entry name" value="P-loop containing nucleoside triphosphate hydrolases"/>
    <property type="match status" value="1"/>
</dbReference>
<dbReference type="GO" id="GO:0006235">
    <property type="term" value="P:dTTP biosynthetic process"/>
    <property type="evidence" value="ECO:0007669"/>
    <property type="project" value="UniProtKB-UniRule"/>
</dbReference>
<gene>
    <name evidence="8" type="primary">tmk</name>
    <name evidence="10" type="ORF">A2866_00910</name>
</gene>
<dbReference type="PANTHER" id="PTHR10344">
    <property type="entry name" value="THYMIDYLATE KINASE"/>
    <property type="match status" value="1"/>
</dbReference>
<accession>A0A1F7GHR0</accession>
<dbReference type="GO" id="GO:0005524">
    <property type="term" value="F:ATP binding"/>
    <property type="evidence" value="ECO:0007669"/>
    <property type="project" value="UniProtKB-UniRule"/>
</dbReference>
<keyword evidence="5 8" id="KW-0418">Kinase</keyword>
<dbReference type="GO" id="GO:0004798">
    <property type="term" value="F:dTMP kinase activity"/>
    <property type="evidence" value="ECO:0007669"/>
    <property type="project" value="UniProtKB-UniRule"/>
</dbReference>
<evidence type="ECO:0000256" key="5">
    <source>
        <dbReference type="ARBA" id="ARBA00022777"/>
    </source>
</evidence>
<dbReference type="EC" id="2.7.4.9" evidence="8"/>
<feature type="domain" description="Thymidylate kinase-like" evidence="9">
    <location>
        <begin position="14"/>
        <end position="205"/>
    </location>
</feature>
<evidence type="ECO:0000256" key="4">
    <source>
        <dbReference type="ARBA" id="ARBA00022741"/>
    </source>
</evidence>
<dbReference type="GO" id="GO:0006227">
    <property type="term" value="P:dUDP biosynthetic process"/>
    <property type="evidence" value="ECO:0007669"/>
    <property type="project" value="TreeGrafter"/>
</dbReference>
<comment type="function">
    <text evidence="8">Phosphorylation of dTMP to form dTDP in both de novo and salvage pathways of dTTP synthesis.</text>
</comment>
<organism evidence="10 11">
    <name type="scientific">Candidatus Roizmanbacteria bacterium RIFCSPHIGHO2_01_FULL_39_8</name>
    <dbReference type="NCBI Taxonomy" id="1802033"/>
    <lineage>
        <taxon>Bacteria</taxon>
        <taxon>Candidatus Roizmaniibacteriota</taxon>
    </lineage>
</organism>
<dbReference type="Proteomes" id="UP000177026">
    <property type="component" value="Unassembled WGS sequence"/>
</dbReference>
<comment type="similarity">
    <text evidence="1 8">Belongs to the thymidylate kinase family.</text>
</comment>
<keyword evidence="4 8" id="KW-0547">Nucleotide-binding</keyword>
<keyword evidence="6 8" id="KW-0067">ATP-binding</keyword>
<dbReference type="CDD" id="cd01672">
    <property type="entry name" value="TMPK"/>
    <property type="match status" value="1"/>
</dbReference>
<proteinExistence type="inferred from homology"/>
<evidence type="ECO:0000256" key="8">
    <source>
        <dbReference type="HAMAP-Rule" id="MF_00165"/>
    </source>
</evidence>
<evidence type="ECO:0000256" key="7">
    <source>
        <dbReference type="ARBA" id="ARBA00048743"/>
    </source>
</evidence>
<dbReference type="Pfam" id="PF02223">
    <property type="entry name" value="Thymidylate_kin"/>
    <property type="match status" value="1"/>
</dbReference>
<dbReference type="GO" id="GO:0005829">
    <property type="term" value="C:cytosol"/>
    <property type="evidence" value="ECO:0007669"/>
    <property type="project" value="TreeGrafter"/>
</dbReference>
<reference evidence="10 11" key="1">
    <citation type="journal article" date="2016" name="Nat. Commun.">
        <title>Thousands of microbial genomes shed light on interconnected biogeochemical processes in an aquifer system.</title>
        <authorList>
            <person name="Anantharaman K."/>
            <person name="Brown C.T."/>
            <person name="Hug L.A."/>
            <person name="Sharon I."/>
            <person name="Castelle C.J."/>
            <person name="Probst A.J."/>
            <person name="Thomas B.C."/>
            <person name="Singh A."/>
            <person name="Wilkins M.J."/>
            <person name="Karaoz U."/>
            <person name="Brodie E.L."/>
            <person name="Williams K.H."/>
            <person name="Hubbard S.S."/>
            <person name="Banfield J.F."/>
        </authorList>
    </citation>
    <scope>NUCLEOTIDE SEQUENCE [LARGE SCALE GENOMIC DNA]</scope>
</reference>
<protein>
    <recommendedName>
        <fullName evidence="8">Thymidylate kinase</fullName>
        <ecNumber evidence="8">2.7.4.9</ecNumber>
    </recommendedName>
    <alternativeName>
        <fullName evidence="8">dTMP kinase</fullName>
    </alternativeName>
</protein>
<comment type="catalytic activity">
    <reaction evidence="7 8">
        <text>dTMP + ATP = dTDP + ADP</text>
        <dbReference type="Rhea" id="RHEA:13517"/>
        <dbReference type="ChEBI" id="CHEBI:30616"/>
        <dbReference type="ChEBI" id="CHEBI:58369"/>
        <dbReference type="ChEBI" id="CHEBI:63528"/>
        <dbReference type="ChEBI" id="CHEBI:456216"/>
        <dbReference type="EC" id="2.7.4.9"/>
    </reaction>
</comment>
<evidence type="ECO:0000256" key="2">
    <source>
        <dbReference type="ARBA" id="ARBA00022679"/>
    </source>
</evidence>
<keyword evidence="2 8" id="KW-0808">Transferase</keyword>
<feature type="binding site" evidence="8">
    <location>
        <begin position="16"/>
        <end position="23"/>
    </location>
    <ligand>
        <name>ATP</name>
        <dbReference type="ChEBI" id="CHEBI:30616"/>
    </ligand>
</feature>
<dbReference type="PANTHER" id="PTHR10344:SF4">
    <property type="entry name" value="UMP-CMP KINASE 2, MITOCHONDRIAL"/>
    <property type="match status" value="1"/>
</dbReference>
<dbReference type="HAMAP" id="MF_00165">
    <property type="entry name" value="Thymidylate_kinase"/>
    <property type="match status" value="1"/>
</dbReference>